<evidence type="ECO:0000313" key="1">
    <source>
        <dbReference type="EMBL" id="MCI52221.1"/>
    </source>
</evidence>
<dbReference type="AlphaFoldDB" id="A0A392STP7"/>
<evidence type="ECO:0000313" key="2">
    <source>
        <dbReference type="Proteomes" id="UP000265520"/>
    </source>
</evidence>
<reference evidence="1 2" key="1">
    <citation type="journal article" date="2018" name="Front. Plant Sci.">
        <title>Red Clover (Trifolium pratense) and Zigzag Clover (T. medium) - A Picture of Genomic Similarities and Differences.</title>
        <authorList>
            <person name="Dluhosova J."/>
            <person name="Istvanek J."/>
            <person name="Nedelnik J."/>
            <person name="Repkova J."/>
        </authorList>
    </citation>
    <scope>NUCLEOTIDE SEQUENCE [LARGE SCALE GENOMIC DNA]</scope>
    <source>
        <strain evidence="2">cv. 10/8</strain>
        <tissue evidence="1">Leaf</tissue>
    </source>
</reference>
<dbReference type="EMBL" id="LXQA010444122">
    <property type="protein sequence ID" value="MCI52221.1"/>
    <property type="molecule type" value="Genomic_DNA"/>
</dbReference>
<accession>A0A392STP7</accession>
<comment type="caution">
    <text evidence="1">The sequence shown here is derived from an EMBL/GenBank/DDBJ whole genome shotgun (WGS) entry which is preliminary data.</text>
</comment>
<dbReference type="Proteomes" id="UP000265520">
    <property type="component" value="Unassembled WGS sequence"/>
</dbReference>
<protein>
    <submittedName>
        <fullName evidence="1">Uncharacterized protein</fullName>
    </submittedName>
</protein>
<keyword evidence="2" id="KW-1185">Reference proteome</keyword>
<organism evidence="1 2">
    <name type="scientific">Trifolium medium</name>
    <dbReference type="NCBI Taxonomy" id="97028"/>
    <lineage>
        <taxon>Eukaryota</taxon>
        <taxon>Viridiplantae</taxon>
        <taxon>Streptophyta</taxon>
        <taxon>Embryophyta</taxon>
        <taxon>Tracheophyta</taxon>
        <taxon>Spermatophyta</taxon>
        <taxon>Magnoliopsida</taxon>
        <taxon>eudicotyledons</taxon>
        <taxon>Gunneridae</taxon>
        <taxon>Pentapetalae</taxon>
        <taxon>rosids</taxon>
        <taxon>fabids</taxon>
        <taxon>Fabales</taxon>
        <taxon>Fabaceae</taxon>
        <taxon>Papilionoideae</taxon>
        <taxon>50 kb inversion clade</taxon>
        <taxon>NPAAA clade</taxon>
        <taxon>Hologalegina</taxon>
        <taxon>IRL clade</taxon>
        <taxon>Trifolieae</taxon>
        <taxon>Trifolium</taxon>
    </lineage>
</organism>
<name>A0A392STP7_9FABA</name>
<sequence>FALNVRSRAISLEIAVFQQQHHLGMQPKEVDLPPKDVSTVWARK</sequence>
<proteinExistence type="predicted"/>
<feature type="non-terminal residue" evidence="1">
    <location>
        <position position="1"/>
    </location>
</feature>